<dbReference type="EMBL" id="HBGQ01044406">
    <property type="protein sequence ID" value="CAD9440446.1"/>
    <property type="molecule type" value="Transcribed_RNA"/>
</dbReference>
<dbReference type="AlphaFoldDB" id="A0A7S2D013"/>
<organism evidence="2">
    <name type="scientific">Alexandrium andersonii</name>
    <dbReference type="NCBI Taxonomy" id="327968"/>
    <lineage>
        <taxon>Eukaryota</taxon>
        <taxon>Sar</taxon>
        <taxon>Alveolata</taxon>
        <taxon>Dinophyceae</taxon>
        <taxon>Gonyaulacales</taxon>
        <taxon>Pyrocystaceae</taxon>
        <taxon>Alexandrium</taxon>
    </lineage>
</organism>
<protein>
    <submittedName>
        <fullName evidence="2">Uncharacterized protein</fullName>
    </submittedName>
</protein>
<reference evidence="2" key="1">
    <citation type="submission" date="2021-01" db="EMBL/GenBank/DDBJ databases">
        <authorList>
            <person name="Corre E."/>
            <person name="Pelletier E."/>
            <person name="Niang G."/>
            <person name="Scheremetjew M."/>
            <person name="Finn R."/>
            <person name="Kale V."/>
            <person name="Holt S."/>
            <person name="Cochrane G."/>
            <person name="Meng A."/>
            <person name="Brown T."/>
            <person name="Cohen L."/>
        </authorList>
    </citation>
    <scope>NUCLEOTIDE SEQUENCE</scope>
    <source>
        <strain evidence="2">CCMP2222</strain>
    </source>
</reference>
<feature type="chain" id="PRO_5030941779" evidence="1">
    <location>
        <begin position="22"/>
        <end position="188"/>
    </location>
</feature>
<keyword evidence="1" id="KW-0732">Signal</keyword>
<accession>A0A7S2D013</accession>
<evidence type="ECO:0000313" key="2">
    <source>
        <dbReference type="EMBL" id="CAD9440446.1"/>
    </source>
</evidence>
<feature type="signal peptide" evidence="1">
    <location>
        <begin position="1"/>
        <end position="21"/>
    </location>
</feature>
<name>A0A7S2D013_9DINO</name>
<evidence type="ECO:0000256" key="1">
    <source>
        <dbReference type="SAM" id="SignalP"/>
    </source>
</evidence>
<gene>
    <name evidence="2" type="ORF">AAND1436_LOCUS21729</name>
</gene>
<sequence length="188" mass="20681">MAPRAAFCAALLASALSSAAAARSSEIEAASSEVLEAVNETLGAHSKSETAAANPSLDEFLSMLSGRWAPSNGQVLSDGQSTRIIEFNNEISTARGREWDFMLFKNGKQKAYASFFANQCERTMPFRCRIGQHPKLLEYMSGGWFGGTYEFKVYFRHAEPGVIEVNEGELCAYGKPCLTGWHRFYKIG</sequence>
<proteinExistence type="predicted"/>